<sequence>MALYRMAFAGQSTFGAFEVAATVAAEDVDTAEARSRLAIYRAWTDAGHARSGDGAMPDLALTDAERLSLLSRATASEGVGTFDFRGEGQPPVSTARRLR</sequence>
<accession>A0A1X7A8X0</accession>
<evidence type="ECO:0000313" key="2">
    <source>
        <dbReference type="EMBL" id="SLN73236.1"/>
    </source>
</evidence>
<organism evidence="2 3">
    <name type="scientific">Roseivivax jejudonensis</name>
    <dbReference type="NCBI Taxonomy" id="1529041"/>
    <lineage>
        <taxon>Bacteria</taxon>
        <taxon>Pseudomonadati</taxon>
        <taxon>Pseudomonadota</taxon>
        <taxon>Alphaproteobacteria</taxon>
        <taxon>Rhodobacterales</taxon>
        <taxon>Roseobacteraceae</taxon>
        <taxon>Roseivivax</taxon>
    </lineage>
</organism>
<dbReference type="EMBL" id="FWFK01000009">
    <property type="protein sequence ID" value="SLN73236.1"/>
    <property type="molecule type" value="Genomic_DNA"/>
</dbReference>
<proteinExistence type="predicted"/>
<dbReference type="AlphaFoldDB" id="A0A1X7A8X0"/>
<reference evidence="2 3" key="1">
    <citation type="submission" date="2017-03" db="EMBL/GenBank/DDBJ databases">
        <authorList>
            <person name="Afonso C.L."/>
            <person name="Miller P.J."/>
            <person name="Scott M.A."/>
            <person name="Spackman E."/>
            <person name="Goraichik I."/>
            <person name="Dimitrov K.M."/>
            <person name="Suarez D.L."/>
            <person name="Swayne D.E."/>
        </authorList>
    </citation>
    <scope>NUCLEOTIDE SEQUENCE [LARGE SCALE GENOMIC DNA]</scope>
    <source>
        <strain evidence="2 3">CECT 8625</strain>
    </source>
</reference>
<feature type="region of interest" description="Disordered" evidence="1">
    <location>
        <begin position="80"/>
        <end position="99"/>
    </location>
</feature>
<keyword evidence="3" id="KW-1185">Reference proteome</keyword>
<dbReference type="RefSeq" id="WP_085793560.1">
    <property type="nucleotide sequence ID" value="NZ_FWFK01000009.1"/>
</dbReference>
<protein>
    <submittedName>
        <fullName evidence="2">Uncharacterized protein</fullName>
    </submittedName>
</protein>
<evidence type="ECO:0000256" key="1">
    <source>
        <dbReference type="SAM" id="MobiDB-lite"/>
    </source>
</evidence>
<evidence type="ECO:0000313" key="3">
    <source>
        <dbReference type="Proteomes" id="UP000193570"/>
    </source>
</evidence>
<dbReference type="Proteomes" id="UP000193570">
    <property type="component" value="Unassembled WGS sequence"/>
</dbReference>
<name>A0A1X7A8X0_9RHOB</name>
<gene>
    <name evidence="2" type="ORF">ROJ8625_03900</name>
</gene>